<organism evidence="2 3">
    <name type="scientific">Candidatus Woesebacteria bacterium GW2011_GWA1_37_8</name>
    <dbReference type="NCBI Taxonomy" id="1618546"/>
    <lineage>
        <taxon>Bacteria</taxon>
        <taxon>Candidatus Woeseibacteriota</taxon>
    </lineage>
</organism>
<comment type="caution">
    <text evidence="2">The sequence shown here is derived from an EMBL/GenBank/DDBJ whole genome shotgun (WGS) entry which is preliminary data.</text>
</comment>
<proteinExistence type="predicted"/>
<dbReference type="EMBL" id="LBTR01000049">
    <property type="protein sequence ID" value="KKQ43464.1"/>
    <property type="molecule type" value="Genomic_DNA"/>
</dbReference>
<keyword evidence="1" id="KW-0812">Transmembrane</keyword>
<keyword evidence="1" id="KW-1133">Transmembrane helix</keyword>
<protein>
    <submittedName>
        <fullName evidence="2">Uncharacterized protein</fullName>
    </submittedName>
</protein>
<dbReference type="AlphaFoldDB" id="A0A0G0K2Z2"/>
<reference evidence="2 3" key="1">
    <citation type="journal article" date="2015" name="Nature">
        <title>rRNA introns, odd ribosomes, and small enigmatic genomes across a large radiation of phyla.</title>
        <authorList>
            <person name="Brown C.T."/>
            <person name="Hug L.A."/>
            <person name="Thomas B.C."/>
            <person name="Sharon I."/>
            <person name="Castelle C.J."/>
            <person name="Singh A."/>
            <person name="Wilkins M.J."/>
            <person name="Williams K.H."/>
            <person name="Banfield J.F."/>
        </authorList>
    </citation>
    <scope>NUCLEOTIDE SEQUENCE [LARGE SCALE GENOMIC DNA]</scope>
</reference>
<evidence type="ECO:0000313" key="3">
    <source>
        <dbReference type="Proteomes" id="UP000034603"/>
    </source>
</evidence>
<feature type="transmembrane region" description="Helical" evidence="1">
    <location>
        <begin position="12"/>
        <end position="33"/>
    </location>
</feature>
<dbReference type="Proteomes" id="UP000034603">
    <property type="component" value="Unassembled WGS sequence"/>
</dbReference>
<name>A0A0G0K2Z2_9BACT</name>
<keyword evidence="1" id="KW-0472">Membrane</keyword>
<evidence type="ECO:0000256" key="1">
    <source>
        <dbReference type="SAM" id="Phobius"/>
    </source>
</evidence>
<gene>
    <name evidence="2" type="ORF">US62_C0049G0002</name>
</gene>
<accession>A0A0G0K2Z2</accession>
<evidence type="ECO:0000313" key="2">
    <source>
        <dbReference type="EMBL" id="KKQ43464.1"/>
    </source>
</evidence>
<feature type="transmembrane region" description="Helical" evidence="1">
    <location>
        <begin position="82"/>
        <end position="105"/>
    </location>
</feature>
<sequence length="117" mass="12889">MDSENSNKLFGYLLLVVGLLVIVFCAFKVYRVFTGQEMPFNLFTLSSVSVDLGKVVGQPTSADLKQELFGADLINKPLNYGFYLMLMGFIASVGFKIASLGVQLARTIKVNVKEKIV</sequence>